<organism evidence="2 3">
    <name type="scientific">Pinctada imbricata</name>
    <name type="common">Atlantic pearl-oyster</name>
    <name type="synonym">Pinctada martensii</name>
    <dbReference type="NCBI Taxonomy" id="66713"/>
    <lineage>
        <taxon>Eukaryota</taxon>
        <taxon>Metazoa</taxon>
        <taxon>Spiralia</taxon>
        <taxon>Lophotrochozoa</taxon>
        <taxon>Mollusca</taxon>
        <taxon>Bivalvia</taxon>
        <taxon>Autobranchia</taxon>
        <taxon>Pteriomorphia</taxon>
        <taxon>Pterioida</taxon>
        <taxon>Pterioidea</taxon>
        <taxon>Pteriidae</taxon>
        <taxon>Pinctada</taxon>
    </lineage>
</organism>
<name>A0AA89BZU9_PINIB</name>
<accession>A0AA89BZU9</accession>
<dbReference type="Gene3D" id="3.60.10.10">
    <property type="entry name" value="Endonuclease/exonuclease/phosphatase"/>
    <property type="match status" value="1"/>
</dbReference>
<evidence type="ECO:0000313" key="2">
    <source>
        <dbReference type="EMBL" id="KAK3088799.1"/>
    </source>
</evidence>
<feature type="coiled-coil region" evidence="1">
    <location>
        <begin position="304"/>
        <end position="346"/>
    </location>
</feature>
<evidence type="ECO:0000313" key="3">
    <source>
        <dbReference type="Proteomes" id="UP001186944"/>
    </source>
</evidence>
<evidence type="ECO:0008006" key="4">
    <source>
        <dbReference type="Google" id="ProtNLM"/>
    </source>
</evidence>
<dbReference type="AlphaFoldDB" id="A0AA89BZU9"/>
<proteinExistence type="predicted"/>
<dbReference type="EMBL" id="VSWD01000011">
    <property type="protein sequence ID" value="KAK3088799.1"/>
    <property type="molecule type" value="Genomic_DNA"/>
</dbReference>
<keyword evidence="1" id="KW-0175">Coiled coil</keyword>
<dbReference type="SUPFAM" id="SSF56219">
    <property type="entry name" value="DNase I-like"/>
    <property type="match status" value="1"/>
</dbReference>
<dbReference type="InterPro" id="IPR036691">
    <property type="entry name" value="Endo/exonu/phosph_ase_sf"/>
</dbReference>
<evidence type="ECO:0000256" key="1">
    <source>
        <dbReference type="SAM" id="Coils"/>
    </source>
</evidence>
<sequence length="360" mass="42160">MKNCTDSKDTYVGLVYLPPEGSKYAHAEMWDEFQFEFSRIKSLSDNVIIMGDFNSRTSTHSDILYSDDFLCNQVGIDDELLEELNYVKLLIDVQIISYDRCNEDKVLNNYGRKLIDFCKSNNVVILNGRFGEDRMVGKVTCKDVSTVDYVMATPQCLHCVNNFKVCNFSEFLSDVHCSLIFEIVLRHQYSQQNTDHIHINESASHSYRRWNANKKDVFIENIDIKAVQDIQTLMANTAAGSATPEEVNSIAEQIRNIYLASATHSFSSSYHDTGRNRKNNRKWFGRKCQAARRKYHLSRRRYNVLKNENNLKEMKEASKEYKQTRNTFIEKEKHDTESRLNNLRTNKPKDYWKILNRFRK</sequence>
<gene>
    <name evidence="2" type="ORF">FSP39_023822</name>
</gene>
<keyword evidence="3" id="KW-1185">Reference proteome</keyword>
<protein>
    <recommendedName>
        <fullName evidence="4">Endonuclease/exonuclease/phosphatase domain-containing protein</fullName>
    </recommendedName>
</protein>
<reference evidence="2" key="1">
    <citation type="submission" date="2019-08" db="EMBL/GenBank/DDBJ databases">
        <title>The improved chromosome-level genome for the pearl oyster Pinctada fucata martensii using PacBio sequencing and Hi-C.</title>
        <authorList>
            <person name="Zheng Z."/>
        </authorList>
    </citation>
    <scope>NUCLEOTIDE SEQUENCE</scope>
    <source>
        <strain evidence="2">ZZ-2019</strain>
        <tissue evidence="2">Adductor muscle</tissue>
    </source>
</reference>
<dbReference type="Proteomes" id="UP001186944">
    <property type="component" value="Unassembled WGS sequence"/>
</dbReference>
<comment type="caution">
    <text evidence="2">The sequence shown here is derived from an EMBL/GenBank/DDBJ whole genome shotgun (WGS) entry which is preliminary data.</text>
</comment>